<keyword evidence="1" id="KW-0614">Plasmid</keyword>
<organism evidence="1 2">
    <name type="scientific">Sinorhizobium sojae CCBAU 05684</name>
    <dbReference type="NCBI Taxonomy" id="716928"/>
    <lineage>
        <taxon>Bacteria</taxon>
        <taxon>Pseudomonadati</taxon>
        <taxon>Pseudomonadota</taxon>
        <taxon>Alphaproteobacteria</taxon>
        <taxon>Hyphomicrobiales</taxon>
        <taxon>Rhizobiaceae</taxon>
        <taxon>Sinorhizobium/Ensifer group</taxon>
        <taxon>Sinorhizobium</taxon>
    </lineage>
</organism>
<sequence>MVTLHGAIWDSEVDDSGDATIELGDGCTPSQRWTLIEKQ</sequence>
<reference evidence="1 2" key="1">
    <citation type="submission" date="2017-08" db="EMBL/GenBank/DDBJ databases">
        <title>Multipartite genome sequences of Sinorhizobium species nodulating soybeans.</title>
        <authorList>
            <person name="Tian C.F."/>
        </authorList>
    </citation>
    <scope>NUCLEOTIDE SEQUENCE [LARGE SCALE GENOMIC DNA]</scope>
    <source>
        <strain evidence="1 2">CCBAU 05684</strain>
        <plasmid evidence="2">psj05684b</plasmid>
    </source>
</reference>
<proteinExistence type="predicted"/>
<gene>
    <name evidence="1" type="ORF">SJ05684_b55700</name>
</gene>
<keyword evidence="2" id="KW-1185">Reference proteome</keyword>
<accession>A0A249PLC4</accession>
<geneLocation type="plasmid" evidence="2">
    <name>psj05684b</name>
</geneLocation>
<dbReference type="STRING" id="716928.GCA_000261485_05136"/>
<dbReference type="KEGG" id="esj:SJ05684_b55700"/>
<evidence type="ECO:0000313" key="1">
    <source>
        <dbReference type="EMBL" id="ASY66552.1"/>
    </source>
</evidence>
<evidence type="ECO:0000313" key="2">
    <source>
        <dbReference type="Proteomes" id="UP000217211"/>
    </source>
</evidence>
<dbReference type="Proteomes" id="UP000217211">
    <property type="component" value="Plasmid pSJ05684b"/>
</dbReference>
<dbReference type="AlphaFoldDB" id="A0A249PLC4"/>
<dbReference type="EMBL" id="CP023068">
    <property type="protein sequence ID" value="ASY66552.1"/>
    <property type="molecule type" value="Genomic_DNA"/>
</dbReference>
<name>A0A249PLC4_9HYPH</name>
<protein>
    <submittedName>
        <fullName evidence="1">Uncharacterized protein</fullName>
    </submittedName>
</protein>